<dbReference type="AlphaFoldDB" id="A0A7T7XLF3"/>
<dbReference type="InterPro" id="IPR052922">
    <property type="entry name" value="Cytidylate_Kinase-2"/>
</dbReference>
<dbReference type="InterPro" id="IPR027417">
    <property type="entry name" value="P-loop_NTPase"/>
</dbReference>
<keyword evidence="2" id="KW-1185">Reference proteome</keyword>
<dbReference type="PANTHER" id="PTHR37816">
    <property type="entry name" value="YALI0E33011P"/>
    <property type="match status" value="1"/>
</dbReference>
<dbReference type="PANTHER" id="PTHR37816:SF3">
    <property type="entry name" value="MODULATES DNA TOPOLOGY"/>
    <property type="match status" value="1"/>
</dbReference>
<dbReference type="CDD" id="cd02019">
    <property type="entry name" value="NK"/>
    <property type="match status" value="1"/>
</dbReference>
<organism evidence="1 2">
    <name type="scientific">Breznakiella homolactica</name>
    <dbReference type="NCBI Taxonomy" id="2798577"/>
    <lineage>
        <taxon>Bacteria</taxon>
        <taxon>Pseudomonadati</taxon>
        <taxon>Spirochaetota</taxon>
        <taxon>Spirochaetia</taxon>
        <taxon>Spirochaetales</taxon>
        <taxon>Breznakiellaceae</taxon>
        <taxon>Breznakiella</taxon>
    </lineage>
</organism>
<evidence type="ECO:0008006" key="3">
    <source>
        <dbReference type="Google" id="ProtNLM"/>
    </source>
</evidence>
<dbReference type="RefSeq" id="WP_215625880.1">
    <property type="nucleotide sequence ID" value="NZ_CP067089.2"/>
</dbReference>
<dbReference type="SUPFAM" id="SSF52540">
    <property type="entry name" value="P-loop containing nucleoside triphosphate hydrolases"/>
    <property type="match status" value="1"/>
</dbReference>
<accession>A0A7T7XLF3</accession>
<dbReference type="Gene3D" id="3.40.50.300">
    <property type="entry name" value="P-loop containing nucleotide triphosphate hydrolases"/>
    <property type="match status" value="1"/>
</dbReference>
<gene>
    <name evidence="1" type="ORF">JFL75_16805</name>
</gene>
<name>A0A7T7XLF3_9SPIR</name>
<evidence type="ECO:0000313" key="1">
    <source>
        <dbReference type="EMBL" id="QQO08574.1"/>
    </source>
</evidence>
<reference evidence="1" key="1">
    <citation type="submission" date="2021-01" db="EMBL/GenBank/DDBJ databases">
        <title>Description of Breznakiella homolactica.</title>
        <authorList>
            <person name="Song Y."/>
            <person name="Brune A."/>
        </authorList>
    </citation>
    <scope>NUCLEOTIDE SEQUENCE</scope>
    <source>
        <strain evidence="1">RmG30</strain>
    </source>
</reference>
<evidence type="ECO:0000313" key="2">
    <source>
        <dbReference type="Proteomes" id="UP000595917"/>
    </source>
</evidence>
<protein>
    <recommendedName>
        <fullName evidence="3">Adenylate kinase</fullName>
    </recommendedName>
</protein>
<dbReference type="EMBL" id="CP067089">
    <property type="protein sequence ID" value="QQO08574.1"/>
    <property type="molecule type" value="Genomic_DNA"/>
</dbReference>
<sequence length="188" mass="21426">MKIAILGFSGSGKSTLAKHLGLSLGIPVLYLDTVQFGPGWAERDRTKALGIVAGFMLGDSWIIEGNYVSFFQNERLEQADFIIYLDFSRLACLRRAVRRFFQYRNKTRESMAAGCREKFDPEFAWWILYKGRTPKKRAYYAKVLEKYKDKAIVIRNQKQLDRIMRSGIGFSDLGQFVPGATGTASIFP</sequence>
<dbReference type="KEGG" id="bhc:JFL75_16805"/>
<proteinExistence type="predicted"/>
<dbReference type="Proteomes" id="UP000595917">
    <property type="component" value="Chromosome"/>
</dbReference>